<comment type="similarity">
    <text evidence="2">Belongs to the band 7/mec-2 family.</text>
</comment>
<dbReference type="PANTHER" id="PTHR10264">
    <property type="entry name" value="BAND 7 PROTEIN-RELATED"/>
    <property type="match status" value="1"/>
</dbReference>
<evidence type="ECO:0000313" key="7">
    <source>
        <dbReference type="EMBL" id="RUL82777.1"/>
    </source>
</evidence>
<accession>A0A432MDH4</accession>
<dbReference type="RefSeq" id="WP_126727856.1">
    <property type="nucleotide sequence ID" value="NZ_RYZH01000069.1"/>
</dbReference>
<dbReference type="InterPro" id="IPR043202">
    <property type="entry name" value="Band-7_stomatin-like"/>
</dbReference>
<protein>
    <submittedName>
        <fullName evidence="7">Band 7 protein</fullName>
    </submittedName>
</protein>
<evidence type="ECO:0000259" key="6">
    <source>
        <dbReference type="SMART" id="SM00244"/>
    </source>
</evidence>
<reference evidence="7 8" key="2">
    <citation type="submission" date="2019-01" db="EMBL/GenBank/DDBJ databases">
        <title>Tautonia sociabilis, a novel thermotolerant planctomycete of Isosphaeraceae family, isolated from a 4000 m deep subterranean habitat.</title>
        <authorList>
            <person name="Kovaleva O.L."/>
            <person name="Elcheninov A.G."/>
            <person name="Van Heerden E."/>
            <person name="Toshchakov S.V."/>
            <person name="Novikov A."/>
            <person name="Bonch-Osmolovskaya E.A."/>
            <person name="Kublanov I.V."/>
        </authorList>
    </citation>
    <scope>NUCLEOTIDE SEQUENCE [LARGE SCALE GENOMIC DNA]</scope>
    <source>
        <strain evidence="7 8">GM2012</strain>
    </source>
</reference>
<feature type="domain" description="Band 7" evidence="6">
    <location>
        <begin position="180"/>
        <end position="356"/>
    </location>
</feature>
<comment type="caution">
    <text evidence="7">The sequence shown here is derived from an EMBL/GenBank/DDBJ whole genome shotgun (WGS) entry which is preliminary data.</text>
</comment>
<evidence type="ECO:0000256" key="4">
    <source>
        <dbReference type="SAM" id="MobiDB-lite"/>
    </source>
</evidence>
<evidence type="ECO:0000256" key="3">
    <source>
        <dbReference type="SAM" id="Coils"/>
    </source>
</evidence>
<dbReference type="PANTHER" id="PTHR10264:SF19">
    <property type="entry name" value="AT06885P-RELATED"/>
    <property type="match status" value="1"/>
</dbReference>
<feature type="region of interest" description="Disordered" evidence="4">
    <location>
        <begin position="502"/>
        <end position="549"/>
    </location>
</feature>
<gene>
    <name evidence="7" type="ORF">TsocGM_23275</name>
</gene>
<dbReference type="InterPro" id="IPR001107">
    <property type="entry name" value="Band_7"/>
</dbReference>
<keyword evidence="8" id="KW-1185">Reference proteome</keyword>
<dbReference type="Pfam" id="PF01145">
    <property type="entry name" value="Band_7"/>
    <property type="match status" value="1"/>
</dbReference>
<dbReference type="Gene3D" id="3.30.479.30">
    <property type="entry name" value="Band 7 domain"/>
    <property type="match status" value="1"/>
</dbReference>
<dbReference type="SMART" id="SM00244">
    <property type="entry name" value="PHB"/>
    <property type="match status" value="1"/>
</dbReference>
<dbReference type="OrthoDB" id="9813949at2"/>
<comment type="subcellular location">
    <subcellularLocation>
        <location evidence="1">Membrane</location>
        <topology evidence="1">Single-pass membrane protein</topology>
    </subcellularLocation>
</comment>
<organism evidence="7 8">
    <name type="scientific">Tautonia sociabilis</name>
    <dbReference type="NCBI Taxonomy" id="2080755"/>
    <lineage>
        <taxon>Bacteria</taxon>
        <taxon>Pseudomonadati</taxon>
        <taxon>Planctomycetota</taxon>
        <taxon>Planctomycetia</taxon>
        <taxon>Isosphaerales</taxon>
        <taxon>Isosphaeraceae</taxon>
        <taxon>Tautonia</taxon>
    </lineage>
</organism>
<sequence length="549" mass="59391">MASIDRRDQSGRGAGGPPRFGAGLIVGVAAVALVGGWLLYGACRIEVGKGKQAVLIRKVGRDLEPGMEIARAWSEELGYTKGVQPEVLTEGRYFYNPFFWDWEISDQFEVPEGKCAVMISLVGDELEEGQVLAEEGFKGIRPGVIEAGARVAYNPYATEFIVYDPVDVPTGSRGVVTLLAGAEPKDPNVVLVDEGERGVQRSTLPPGKYFINPFEQRISVVDCRTRIFGLNDDADITFLSADGFNISLDGAVTFRINEDRAAEVFVLYNEDANGDAIDEEIIAKIITPYARSICRVNGSKLDAVQFISGDDREIFQQNLQKTLSDRCDEQGIDILQVAVTSASAPEEIRAPVRAREVAKQQLDQFLQEKIQQESQAELRVKNLLAEQKAKLIEAEQQVIEQKTKAMQDQQVAVLNGEQRLAVAETQLEAARSRAAALLAEAQAEADVIRFQNEADLAGLALRVSAFGGDGGSLARNVLLGKVAPAFRSILTNSDGPMMDLFGQFISDPSGPPPAPSPAPSSAPGPMAGDESTDPDTIPVDPFQTAEAHR</sequence>
<dbReference type="GO" id="GO:0005886">
    <property type="term" value="C:plasma membrane"/>
    <property type="evidence" value="ECO:0007669"/>
    <property type="project" value="InterPro"/>
</dbReference>
<evidence type="ECO:0000256" key="2">
    <source>
        <dbReference type="ARBA" id="ARBA00008164"/>
    </source>
</evidence>
<proteinExistence type="inferred from homology"/>
<dbReference type="AlphaFoldDB" id="A0A432MDH4"/>
<dbReference type="InterPro" id="IPR036013">
    <property type="entry name" value="Band_7/SPFH_dom_sf"/>
</dbReference>
<keyword evidence="5" id="KW-0472">Membrane</keyword>
<dbReference type="SUPFAM" id="SSF117892">
    <property type="entry name" value="Band 7/SPFH domain"/>
    <property type="match status" value="1"/>
</dbReference>
<keyword evidence="5" id="KW-0812">Transmembrane</keyword>
<name>A0A432MDH4_9BACT</name>
<feature type="transmembrane region" description="Helical" evidence="5">
    <location>
        <begin position="20"/>
        <end position="40"/>
    </location>
</feature>
<keyword evidence="5" id="KW-1133">Transmembrane helix</keyword>
<keyword evidence="3" id="KW-0175">Coiled coil</keyword>
<dbReference type="Proteomes" id="UP000280296">
    <property type="component" value="Unassembled WGS sequence"/>
</dbReference>
<evidence type="ECO:0000313" key="8">
    <source>
        <dbReference type="Proteomes" id="UP000280296"/>
    </source>
</evidence>
<dbReference type="EMBL" id="RYZH01000069">
    <property type="protein sequence ID" value="RUL82777.1"/>
    <property type="molecule type" value="Genomic_DNA"/>
</dbReference>
<reference evidence="7 8" key="1">
    <citation type="submission" date="2018-12" db="EMBL/GenBank/DDBJ databases">
        <authorList>
            <person name="Toschakov S.V."/>
        </authorList>
    </citation>
    <scope>NUCLEOTIDE SEQUENCE [LARGE SCALE GENOMIC DNA]</scope>
    <source>
        <strain evidence="7 8">GM2012</strain>
    </source>
</reference>
<feature type="compositionally biased region" description="Pro residues" evidence="4">
    <location>
        <begin position="509"/>
        <end position="522"/>
    </location>
</feature>
<evidence type="ECO:0000256" key="1">
    <source>
        <dbReference type="ARBA" id="ARBA00004167"/>
    </source>
</evidence>
<feature type="coiled-coil region" evidence="3">
    <location>
        <begin position="355"/>
        <end position="440"/>
    </location>
</feature>
<evidence type="ECO:0000256" key="5">
    <source>
        <dbReference type="SAM" id="Phobius"/>
    </source>
</evidence>